<gene>
    <name evidence="3" type="ORF">HPP92_004912</name>
</gene>
<evidence type="ECO:0000256" key="1">
    <source>
        <dbReference type="SAM" id="Phobius"/>
    </source>
</evidence>
<feature type="transmembrane region" description="Helical" evidence="1">
    <location>
        <begin position="64"/>
        <end position="92"/>
    </location>
</feature>
<accession>A0A835RNP8</accession>
<dbReference type="AlphaFoldDB" id="A0A835RNP8"/>
<keyword evidence="1" id="KW-0472">Membrane</keyword>
<sequence length="253" mass="27336">MNTSSILICNIVLTSSEPYQIESMDNIEHSNINSNPLANNEAVLHVCPSSAAMRRPTKSRRRSGLLLMLCGFLITVILLVGVVLVILAFTVFRVKDPTLTMNAVFVKQMKLVGNGSPERPMSINATVLADISVQNQNIATLRFGDSMTQYFYRGVAVGSGWTPGSNVAGKETARANVSVDLKADRLVAPVPYGGVSPAEGIVRLRTRTEVVGRVRVLGIFRRDVGVIMVCKLSLDSNRSAEVAASRNCTADVK</sequence>
<feature type="domain" description="Late embryogenesis abundant protein LEA-2 subgroup" evidence="2">
    <location>
        <begin position="131"/>
        <end position="220"/>
    </location>
</feature>
<dbReference type="EMBL" id="JADCNM010000002">
    <property type="protein sequence ID" value="KAG0493918.1"/>
    <property type="molecule type" value="Genomic_DNA"/>
</dbReference>
<name>A0A835RNP8_VANPL</name>
<dbReference type="OrthoDB" id="764273at2759"/>
<keyword evidence="1" id="KW-0812">Transmembrane</keyword>
<dbReference type="Pfam" id="PF03168">
    <property type="entry name" value="LEA_2"/>
    <property type="match status" value="1"/>
</dbReference>
<protein>
    <recommendedName>
        <fullName evidence="2">Late embryogenesis abundant protein LEA-2 subgroup domain-containing protein</fullName>
    </recommendedName>
</protein>
<dbReference type="PANTHER" id="PTHR31852">
    <property type="entry name" value="LATE EMBRYOGENESIS ABUNDANT (LEA) HYDROXYPROLINE-RICH GLYCOPROTEIN FAMILY"/>
    <property type="match status" value="1"/>
</dbReference>
<organism evidence="3 4">
    <name type="scientific">Vanilla planifolia</name>
    <name type="common">Vanilla</name>
    <dbReference type="NCBI Taxonomy" id="51239"/>
    <lineage>
        <taxon>Eukaryota</taxon>
        <taxon>Viridiplantae</taxon>
        <taxon>Streptophyta</taxon>
        <taxon>Embryophyta</taxon>
        <taxon>Tracheophyta</taxon>
        <taxon>Spermatophyta</taxon>
        <taxon>Magnoliopsida</taxon>
        <taxon>Liliopsida</taxon>
        <taxon>Asparagales</taxon>
        <taxon>Orchidaceae</taxon>
        <taxon>Vanilloideae</taxon>
        <taxon>Vanilleae</taxon>
        <taxon>Vanilla</taxon>
    </lineage>
</organism>
<comment type="caution">
    <text evidence="3">The sequence shown here is derived from an EMBL/GenBank/DDBJ whole genome shotgun (WGS) entry which is preliminary data.</text>
</comment>
<evidence type="ECO:0000313" key="4">
    <source>
        <dbReference type="Proteomes" id="UP000639772"/>
    </source>
</evidence>
<dbReference type="InterPro" id="IPR055301">
    <property type="entry name" value="Lea14-like_2"/>
</dbReference>
<evidence type="ECO:0000259" key="2">
    <source>
        <dbReference type="Pfam" id="PF03168"/>
    </source>
</evidence>
<evidence type="ECO:0000313" key="3">
    <source>
        <dbReference type="EMBL" id="KAG0493918.1"/>
    </source>
</evidence>
<keyword evidence="1" id="KW-1133">Transmembrane helix</keyword>
<dbReference type="Proteomes" id="UP000639772">
    <property type="component" value="Unassembled WGS sequence"/>
</dbReference>
<dbReference type="InterPro" id="IPR004864">
    <property type="entry name" value="LEA_2"/>
</dbReference>
<proteinExistence type="predicted"/>
<reference evidence="3 4" key="1">
    <citation type="journal article" date="2020" name="Nat. Food">
        <title>A phased Vanilla planifolia genome enables genetic improvement of flavour and production.</title>
        <authorList>
            <person name="Hasing T."/>
            <person name="Tang H."/>
            <person name="Brym M."/>
            <person name="Khazi F."/>
            <person name="Huang T."/>
            <person name="Chambers A.H."/>
        </authorList>
    </citation>
    <scope>NUCLEOTIDE SEQUENCE [LARGE SCALE GENOMIC DNA]</scope>
    <source>
        <tissue evidence="3">Leaf</tissue>
    </source>
</reference>